<dbReference type="Proteomes" id="UP000199542">
    <property type="component" value="Unassembled WGS sequence"/>
</dbReference>
<evidence type="ECO:0000313" key="3">
    <source>
        <dbReference type="Proteomes" id="UP000199542"/>
    </source>
</evidence>
<evidence type="ECO:0000313" key="2">
    <source>
        <dbReference type="EMBL" id="SCW63030.1"/>
    </source>
</evidence>
<organism evidence="2 3">
    <name type="scientific">Rhizobium mongolense subsp. loessense</name>
    <dbReference type="NCBI Taxonomy" id="158890"/>
    <lineage>
        <taxon>Bacteria</taxon>
        <taxon>Pseudomonadati</taxon>
        <taxon>Pseudomonadota</taxon>
        <taxon>Alphaproteobacteria</taxon>
        <taxon>Hyphomicrobiales</taxon>
        <taxon>Rhizobiaceae</taxon>
        <taxon>Rhizobium/Agrobacterium group</taxon>
        <taxon>Rhizobium</taxon>
    </lineage>
</organism>
<sequence length="185" mass="20431">MWCGKLKLGLRRRPIKLIVAVAVPSSFLLPLSGRHPSVHERSSVSPISMPLATHVEHPAHCSRHTSLAADAAAGNQFSDYTPEKFYPARQSFRGFEAFAGARFPREPTQQAKRPAMISNDLPYSHWPFEAQITSLFIHEPLQHGRKLANAATAELADRRVKAIDEQRRSEGGGQCAMRGSAHEGT</sequence>
<dbReference type="AlphaFoldDB" id="A0A1G4S1R8"/>
<reference evidence="2 3" key="1">
    <citation type="submission" date="2016-10" db="EMBL/GenBank/DDBJ databases">
        <authorList>
            <person name="de Groot N.N."/>
        </authorList>
    </citation>
    <scope>NUCLEOTIDE SEQUENCE [LARGE SCALE GENOMIC DNA]</scope>
    <source>
        <strain evidence="2 3">CGMCC 1.3401</strain>
    </source>
</reference>
<name>A0A1G4S1R8_9HYPH</name>
<gene>
    <name evidence="2" type="ORF">SAMN02927900_03317</name>
</gene>
<proteinExistence type="predicted"/>
<accession>A0A1G4S1R8</accession>
<dbReference type="EMBL" id="FMTM01000004">
    <property type="protein sequence ID" value="SCW63030.1"/>
    <property type="molecule type" value="Genomic_DNA"/>
</dbReference>
<protein>
    <submittedName>
        <fullName evidence="2">Uncharacterized protein</fullName>
    </submittedName>
</protein>
<feature type="region of interest" description="Disordered" evidence="1">
    <location>
        <begin position="164"/>
        <end position="185"/>
    </location>
</feature>
<evidence type="ECO:0000256" key="1">
    <source>
        <dbReference type="SAM" id="MobiDB-lite"/>
    </source>
</evidence>